<reference evidence="2 3" key="1">
    <citation type="submission" date="2018-08" db="EMBL/GenBank/DDBJ databases">
        <title>A genome reference for cultivated species of the human gut microbiota.</title>
        <authorList>
            <person name="Zou Y."/>
            <person name="Xue W."/>
            <person name="Luo G."/>
        </authorList>
    </citation>
    <scope>NUCLEOTIDE SEQUENCE [LARGE SCALE GENOMIC DNA]</scope>
    <source>
        <strain evidence="2 3">AM16-11</strain>
    </source>
</reference>
<dbReference type="InterPro" id="IPR055360">
    <property type="entry name" value="bAvd"/>
</dbReference>
<name>A0A414ZRH5_9FIRM</name>
<evidence type="ECO:0000313" key="2">
    <source>
        <dbReference type="EMBL" id="RHI25862.1"/>
    </source>
</evidence>
<proteinExistence type="predicted"/>
<dbReference type="NCBIfam" id="NF033474">
    <property type="entry name" value="DivGenRetAVD"/>
    <property type="match status" value="1"/>
</dbReference>
<feature type="domain" description="bAvd-like" evidence="1">
    <location>
        <begin position="1"/>
        <end position="101"/>
    </location>
</feature>
<dbReference type="CDD" id="cd16376">
    <property type="entry name" value="Avd_like"/>
    <property type="match status" value="1"/>
</dbReference>
<protein>
    <submittedName>
        <fullName evidence="2">Diversity-generating retroelement protein Avd</fullName>
    </submittedName>
</protein>
<dbReference type="InterPro" id="IPR036583">
    <property type="entry name" value="23S_rRNA_IVS_sf"/>
</dbReference>
<evidence type="ECO:0000313" key="3">
    <source>
        <dbReference type="Proteomes" id="UP000285865"/>
    </source>
</evidence>
<sequence length="111" mass="13362">MILYGNPQLKDFPKTERYVLAGDIRKTMYTMLEMAVRLEKKYHKKTTLQDLDIEVDVLRNLLRLAKDPNLYPNQKPCLNFHTWEVWMRKVDEIGRMIGGYSEWVNSRERQK</sequence>
<dbReference type="AlphaFoldDB" id="A0A414ZRH5"/>
<organism evidence="2 3">
    <name type="scientific">Agathobacter rectalis</name>
    <dbReference type="NCBI Taxonomy" id="39491"/>
    <lineage>
        <taxon>Bacteria</taxon>
        <taxon>Bacillati</taxon>
        <taxon>Bacillota</taxon>
        <taxon>Clostridia</taxon>
        <taxon>Lachnospirales</taxon>
        <taxon>Lachnospiraceae</taxon>
        <taxon>Agathobacter</taxon>
    </lineage>
</organism>
<dbReference type="Proteomes" id="UP000285865">
    <property type="component" value="Unassembled WGS sequence"/>
</dbReference>
<gene>
    <name evidence="2" type="primary">avd</name>
    <name evidence="2" type="ORF">DW172_01400</name>
</gene>
<evidence type="ECO:0000259" key="1">
    <source>
        <dbReference type="Pfam" id="PF22296"/>
    </source>
</evidence>
<dbReference type="Pfam" id="PF22296">
    <property type="entry name" value="bAvd"/>
    <property type="match status" value="1"/>
</dbReference>
<dbReference type="Gene3D" id="1.20.1440.60">
    <property type="entry name" value="23S rRNA-intervening sequence"/>
    <property type="match status" value="1"/>
</dbReference>
<accession>A0A414ZRH5</accession>
<comment type="caution">
    <text evidence="2">The sequence shown here is derived from an EMBL/GenBank/DDBJ whole genome shotgun (WGS) entry which is preliminary data.</text>
</comment>
<dbReference type="EMBL" id="QRKN01000001">
    <property type="protein sequence ID" value="RHI25862.1"/>
    <property type="molecule type" value="Genomic_DNA"/>
</dbReference>